<feature type="transmembrane region" description="Helical" evidence="1">
    <location>
        <begin position="50"/>
        <end position="76"/>
    </location>
</feature>
<keyword evidence="1" id="KW-1133">Transmembrane helix</keyword>
<feature type="transmembrane region" description="Helical" evidence="1">
    <location>
        <begin position="135"/>
        <end position="153"/>
    </location>
</feature>
<reference evidence="2 3" key="1">
    <citation type="submission" date="2020-07" db="EMBL/GenBank/DDBJ databases">
        <title>Sequencing the genomes of 1000 actinobacteria strains.</title>
        <authorList>
            <person name="Klenk H.-P."/>
        </authorList>
    </citation>
    <scope>NUCLEOTIDE SEQUENCE [LARGE SCALE GENOMIC DNA]</scope>
    <source>
        <strain evidence="2 3">DSM 44442</strain>
    </source>
</reference>
<feature type="transmembrane region" description="Helical" evidence="1">
    <location>
        <begin position="226"/>
        <end position="248"/>
    </location>
</feature>
<keyword evidence="3" id="KW-1185">Reference proteome</keyword>
<dbReference type="CDD" id="cd21809">
    <property type="entry name" value="ABC-2_lan_permease-like"/>
    <property type="match status" value="1"/>
</dbReference>
<dbReference type="RefSeq" id="WP_179820004.1">
    <property type="nucleotide sequence ID" value="NZ_JACCFS010000001.1"/>
</dbReference>
<feature type="transmembrane region" description="Helical" evidence="1">
    <location>
        <begin position="165"/>
        <end position="187"/>
    </location>
</feature>
<protein>
    <recommendedName>
        <fullName evidence="4">ABC transporter</fullName>
    </recommendedName>
</protein>
<name>A0A7Z0J8C2_9ACTN</name>
<dbReference type="EMBL" id="JACCFS010000001">
    <property type="protein sequence ID" value="NYJ32269.1"/>
    <property type="molecule type" value="Genomic_DNA"/>
</dbReference>
<accession>A0A7Z0J8C2</accession>
<keyword evidence="1" id="KW-0472">Membrane</keyword>
<gene>
    <name evidence="2" type="ORF">HNR10_000150</name>
</gene>
<evidence type="ECO:0000256" key="1">
    <source>
        <dbReference type="SAM" id="Phobius"/>
    </source>
</evidence>
<feature type="transmembrane region" description="Helical" evidence="1">
    <location>
        <begin position="97"/>
        <end position="129"/>
    </location>
</feature>
<keyword evidence="1" id="KW-0812">Transmembrane</keyword>
<evidence type="ECO:0008006" key="4">
    <source>
        <dbReference type="Google" id="ProtNLM"/>
    </source>
</evidence>
<dbReference type="Proteomes" id="UP000572051">
    <property type="component" value="Unassembled WGS sequence"/>
</dbReference>
<comment type="caution">
    <text evidence="2">The sequence shown here is derived from an EMBL/GenBank/DDBJ whole genome shotgun (WGS) entry which is preliminary data.</text>
</comment>
<organism evidence="2 3">
    <name type="scientific">Nocardiopsis aegyptia</name>
    <dbReference type="NCBI Taxonomy" id="220378"/>
    <lineage>
        <taxon>Bacteria</taxon>
        <taxon>Bacillati</taxon>
        <taxon>Actinomycetota</taxon>
        <taxon>Actinomycetes</taxon>
        <taxon>Streptosporangiales</taxon>
        <taxon>Nocardiopsidaceae</taxon>
        <taxon>Nocardiopsis</taxon>
    </lineage>
</organism>
<dbReference type="Pfam" id="PF12730">
    <property type="entry name" value="ABC2_membrane_4"/>
    <property type="match status" value="1"/>
</dbReference>
<evidence type="ECO:0000313" key="3">
    <source>
        <dbReference type="Proteomes" id="UP000572051"/>
    </source>
</evidence>
<evidence type="ECO:0000313" key="2">
    <source>
        <dbReference type="EMBL" id="NYJ32269.1"/>
    </source>
</evidence>
<sequence length="255" mass="25861">MGSLRAEFLKLRRSMSWAVVVLLPVIAALAGAMAGLTEGGALADGWHTLWIRSIGFHGMALLPVGIALLASLVWRVEHTGGNWNALMGRPVPTAQVVIAKTVAVSVLAAAMQAVLVATVIVLGTLALGLAGTLPAGYWASSLVVIVACVPVAALQSGLSALLRSFAAPVAVAFVLTGLSTTLLMTGADAASVLPYGLATRATQLGTVLVSGEATAFDAAALSAESVLFLALTSAVMTVIIVAATVAVIDRRDIRA</sequence>
<dbReference type="AlphaFoldDB" id="A0A7Z0J8C2"/>
<proteinExistence type="predicted"/>